<evidence type="ECO:0000256" key="10">
    <source>
        <dbReference type="ARBA" id="ARBA00023049"/>
    </source>
</evidence>
<keyword evidence="7" id="KW-0677">Repeat</keyword>
<dbReference type="InterPro" id="IPR041645">
    <property type="entry name" value="ADAMTS_CR_2"/>
</dbReference>
<evidence type="ECO:0000256" key="16">
    <source>
        <dbReference type="SAM" id="MobiDB-lite"/>
    </source>
</evidence>
<keyword evidence="12" id="KW-0325">Glycoprotein</keyword>
<feature type="binding site" evidence="13">
    <location>
        <position position="298"/>
    </location>
    <ligand>
        <name>Ca(2+)</name>
        <dbReference type="ChEBI" id="CHEBI:29108"/>
        <label>1</label>
    </ligand>
</feature>
<dbReference type="GO" id="GO:0006508">
    <property type="term" value="P:proteolysis"/>
    <property type="evidence" value="ECO:0007669"/>
    <property type="project" value="UniProtKB-KW"/>
</dbReference>
<feature type="binding site" evidence="13 15">
    <location>
        <position position="356"/>
    </location>
    <ligand>
        <name>Zn(2+)</name>
        <dbReference type="ChEBI" id="CHEBI:29105"/>
        <note>catalytic</note>
    </ligand>
</feature>
<feature type="disulfide bond" evidence="14">
    <location>
        <begin position="447"/>
        <end position="469"/>
    </location>
</feature>
<dbReference type="PRINTS" id="PR01857">
    <property type="entry name" value="ADAMTSFAMILY"/>
</dbReference>
<evidence type="ECO:0000256" key="11">
    <source>
        <dbReference type="ARBA" id="ARBA00023157"/>
    </source>
</evidence>
<dbReference type="InterPro" id="IPR001590">
    <property type="entry name" value="Peptidase_M12B"/>
</dbReference>
<dbReference type="Pfam" id="PF17771">
    <property type="entry name" value="ADAMTS_CR_2"/>
    <property type="match status" value="1"/>
</dbReference>
<evidence type="ECO:0000313" key="18">
    <source>
        <dbReference type="EMBL" id="KAG5335643.1"/>
    </source>
</evidence>
<feature type="compositionally biased region" description="Basic and acidic residues" evidence="16">
    <location>
        <begin position="909"/>
        <end position="928"/>
    </location>
</feature>
<dbReference type="InterPro" id="IPR010294">
    <property type="entry name" value="ADAMTS_spacer1"/>
</dbReference>
<dbReference type="GO" id="GO:0004222">
    <property type="term" value="F:metalloendopeptidase activity"/>
    <property type="evidence" value="ECO:0007669"/>
    <property type="project" value="InterPro"/>
</dbReference>
<keyword evidence="6" id="KW-0732">Signal</keyword>
<dbReference type="InterPro" id="IPR000884">
    <property type="entry name" value="TSP1_rpt"/>
</dbReference>
<feature type="disulfide bond" evidence="14">
    <location>
        <begin position="464"/>
        <end position="495"/>
    </location>
</feature>
<proteinExistence type="predicted"/>
<protein>
    <submittedName>
        <fullName evidence="18">ATS7 metalloproteinase</fullName>
    </submittedName>
</protein>
<dbReference type="Pfam" id="PF19030">
    <property type="entry name" value="TSP1_ADAMTS"/>
    <property type="match status" value="1"/>
</dbReference>
<feature type="disulfide bond" evidence="14">
    <location>
        <begin position="334"/>
        <end position="420"/>
    </location>
</feature>
<feature type="disulfide bond" evidence="14">
    <location>
        <begin position="489"/>
        <end position="500"/>
    </location>
</feature>
<keyword evidence="3" id="KW-0272">Extracellular matrix</keyword>
<dbReference type="Pfam" id="PF00090">
    <property type="entry name" value="TSP_1"/>
    <property type="match status" value="1"/>
</dbReference>
<comment type="cofactor">
    <cofactor evidence="13">
        <name>Zn(2+)</name>
        <dbReference type="ChEBI" id="CHEBI:29105"/>
    </cofactor>
    <text evidence="13">Binds 1 zinc ion per subunit.</text>
</comment>
<dbReference type="SMART" id="SM00209">
    <property type="entry name" value="TSP1"/>
    <property type="match status" value="3"/>
</dbReference>
<feature type="domain" description="Peptidase M12B" evidence="17">
    <location>
        <begin position="201"/>
        <end position="425"/>
    </location>
</feature>
<keyword evidence="2" id="KW-0964">Secreted</keyword>
<dbReference type="Pfam" id="PF01562">
    <property type="entry name" value="Pep_M12B_propep"/>
    <property type="match status" value="1"/>
</dbReference>
<feature type="disulfide bond" evidence="14">
    <location>
        <begin position="523"/>
        <end position="560"/>
    </location>
</feature>
<keyword evidence="10" id="KW-0482">Metalloprotease</keyword>
<dbReference type="PANTHER" id="PTHR13723">
    <property type="entry name" value="ADAMTS A DISINTEGRIN AND METALLOPROTEASE WITH THROMBOSPONDIN MOTIFS PROTEASE"/>
    <property type="match status" value="1"/>
</dbReference>
<evidence type="ECO:0000256" key="9">
    <source>
        <dbReference type="ARBA" id="ARBA00022833"/>
    </source>
</evidence>
<evidence type="ECO:0000256" key="7">
    <source>
        <dbReference type="ARBA" id="ARBA00022737"/>
    </source>
</evidence>
<dbReference type="Gene3D" id="3.40.1620.60">
    <property type="match status" value="1"/>
</dbReference>
<feature type="binding site" evidence="13 15">
    <location>
        <position position="360"/>
    </location>
    <ligand>
        <name>Zn(2+)</name>
        <dbReference type="ChEBI" id="CHEBI:29105"/>
        <note>catalytic</note>
    </ligand>
</feature>
<evidence type="ECO:0000256" key="4">
    <source>
        <dbReference type="ARBA" id="ARBA00022670"/>
    </source>
</evidence>
<feature type="compositionally biased region" description="Basic and acidic residues" evidence="16">
    <location>
        <begin position="1011"/>
        <end position="1022"/>
    </location>
</feature>
<evidence type="ECO:0000259" key="17">
    <source>
        <dbReference type="PROSITE" id="PS50215"/>
    </source>
</evidence>
<evidence type="ECO:0000256" key="12">
    <source>
        <dbReference type="ARBA" id="ARBA00023180"/>
    </source>
</evidence>
<feature type="disulfide bond" evidence="14">
    <location>
        <begin position="374"/>
        <end position="404"/>
    </location>
</feature>
<evidence type="ECO:0000256" key="1">
    <source>
        <dbReference type="ARBA" id="ARBA00004498"/>
    </source>
</evidence>
<gene>
    <name evidence="18" type="primary">Adamts7_0</name>
    <name evidence="18" type="ORF">G6Z77_0001642</name>
</gene>
<dbReference type="PROSITE" id="PS50092">
    <property type="entry name" value="TSP1"/>
    <property type="match status" value="3"/>
</dbReference>
<feature type="binding site" evidence="13">
    <location>
        <position position="204"/>
    </location>
    <ligand>
        <name>Ca(2+)</name>
        <dbReference type="ChEBI" id="CHEBI:29108"/>
        <label>2</label>
    </ligand>
</feature>
<evidence type="ECO:0000256" key="6">
    <source>
        <dbReference type="ARBA" id="ARBA00022729"/>
    </source>
</evidence>
<comment type="caution">
    <text evidence="15">Lacks conserved residue(s) required for the propagation of feature annotation.</text>
</comment>
<dbReference type="Gene3D" id="3.40.390.10">
    <property type="entry name" value="Collagenase (Catalytic Domain)"/>
    <property type="match status" value="1"/>
</dbReference>
<dbReference type="Gene3D" id="2.20.100.10">
    <property type="entry name" value="Thrombospondin type-1 (TSP1) repeat"/>
    <property type="match status" value="2"/>
</dbReference>
<dbReference type="GO" id="GO:0031012">
    <property type="term" value="C:extracellular matrix"/>
    <property type="evidence" value="ECO:0007669"/>
    <property type="project" value="TreeGrafter"/>
</dbReference>
<name>A0A836GB43_9HYME</name>
<evidence type="ECO:0000256" key="15">
    <source>
        <dbReference type="PROSITE-ProRule" id="PRU00276"/>
    </source>
</evidence>
<feature type="binding site" description="in inhibited form" evidence="13">
    <location>
        <position position="170"/>
    </location>
    <ligand>
        <name>Zn(2+)</name>
        <dbReference type="ChEBI" id="CHEBI:29105"/>
        <note>catalytic</note>
    </ligand>
</feature>
<dbReference type="EMBL" id="JAANIB010003916">
    <property type="protein sequence ID" value="KAG5335643.1"/>
    <property type="molecule type" value="Genomic_DNA"/>
</dbReference>
<feature type="compositionally biased region" description="Polar residues" evidence="16">
    <location>
        <begin position="1023"/>
        <end position="1032"/>
    </location>
</feature>
<comment type="caution">
    <text evidence="18">The sequence shown here is derived from an EMBL/GenBank/DDBJ whole genome shotgun (WGS) entry which is preliminary data.</text>
</comment>
<keyword evidence="5 13" id="KW-0479">Metal-binding</keyword>
<organism evidence="18 19">
    <name type="scientific">Acromyrmex heyeri</name>
    <dbReference type="NCBI Taxonomy" id="230685"/>
    <lineage>
        <taxon>Eukaryota</taxon>
        <taxon>Metazoa</taxon>
        <taxon>Ecdysozoa</taxon>
        <taxon>Arthropoda</taxon>
        <taxon>Hexapoda</taxon>
        <taxon>Insecta</taxon>
        <taxon>Pterygota</taxon>
        <taxon>Neoptera</taxon>
        <taxon>Endopterygota</taxon>
        <taxon>Hymenoptera</taxon>
        <taxon>Apocrita</taxon>
        <taxon>Aculeata</taxon>
        <taxon>Formicoidea</taxon>
        <taxon>Formicidae</taxon>
        <taxon>Myrmicinae</taxon>
        <taxon>Acromyrmex</taxon>
    </lineage>
</organism>
<sequence>GRYTRAVDLPNEHEVVIPRKVRSDGSFISHQIPHHFECSFYRNRTTGDDVVHYRLRIDHEEHHIELYPNHRLLGPGAVIEKRLGSQDFLNNMQLKRLRDMQCHYRARVRNQSDDSALSTCYGLVGYIKIKHAWYMIEPLAGPVTKEMEHPHIVYKRSPDEYQDDAIQNLCNVIGETSKIVAKRALNSQKRMPAKSIDNKSYTLELLVVLDKSLLDYHKEREFDIENYVLTLFNMAKFFSQAAGLFHDVSLGIHMQLTIVRIIRLEVKENEMNLSINRDADATLKHFQEWQYTMNPGDDSHPNHHDCAILISKLDICVSRKLCGFTGTSTIAGTCNPLKGAAIVRDAGLPTGYHIAHQIGHTLGMSHDVQRENGCPGIVYHGNGYAETTVMHPGDMYITKKWSECSRRYLRSYIEQGLAFCLEDEPQDHHFPAAEMLPGVMYNGDDQCRLRYRPDARQCDMGVTCETLKCAIPGRGCVIGRKPPAEGTPCGEKRWCYQMKCLMVGERPGITNGGWGAWSSWSRCSRTCGSGVAYAVRKCNQPSPSKGGSYCIGDRKRHKICATDPCEIGAPSFRDVQCAEFNNWVFPEDGKVHRWMAYNLPEDLKASENPCALYCISDTNLVASLRPKVVDGTTCYRGIRDICIGGVCREIPCDLDMESTAVEDVCGVCRGDSTSCILKQGTVSFMAQPRLKKITDVPVGARNIRVEEAEPTKSRIVVYTRNMKTVLIDGNRLGMFNVPGSKAWLGMIRPRQEALNIPGPVTEDLTILVLAKENVTLKYSLGLKQRTPRKHEFTWDYIDWEKCSAGCGPGEQISKPRCIEKIGGLVDDKFCRNITKPDAKVRPCNQAPCLIKSLALIVGRDFRWIIGEWQGCTPCTPGCKRRRAVKCVRPVGRGEQDLDVIEDSYCQGPKPRESASCEASRRRREDSKRGGKLFSARSSTPTRQNDLIRACKVPAKTALNGAIVKDRHPGDLSTCTGHSSKRSYFTGTGYVNALPNEAMALISADAIRNSIKTRDRSRTDKKSGNASNDKANMSANKIKKGEVVVDKEDIRNLTLTIILERDEKNIITNFPKDFEPRPSQNSTEFTLVGMDALRYIQSIQEEARASPEVSIFRERRACDTR</sequence>
<dbReference type="InterPro" id="IPR013273">
    <property type="entry name" value="ADAMTS/ADAMTS-like"/>
</dbReference>
<dbReference type="InterPro" id="IPR036383">
    <property type="entry name" value="TSP1_rpt_sf"/>
</dbReference>
<feature type="binding site" evidence="13">
    <location>
        <position position="423"/>
    </location>
    <ligand>
        <name>Ca(2+)</name>
        <dbReference type="ChEBI" id="CHEBI:29108"/>
        <label>1</label>
    </ligand>
</feature>
<dbReference type="FunFam" id="2.20.100.10:FF:000001">
    <property type="entry name" value="semaphorin-5A isoform X1"/>
    <property type="match status" value="1"/>
</dbReference>
<feature type="binding site" evidence="13">
    <location>
        <position position="298"/>
    </location>
    <ligand>
        <name>Ca(2+)</name>
        <dbReference type="ChEBI" id="CHEBI:29108"/>
        <label>2</label>
    </ligand>
</feature>
<dbReference type="SUPFAM" id="SSF82895">
    <property type="entry name" value="TSP-1 type 1 repeat"/>
    <property type="match status" value="2"/>
</dbReference>
<dbReference type="SUPFAM" id="SSF55486">
    <property type="entry name" value="Metalloproteases ('zincins'), catalytic domain"/>
    <property type="match status" value="1"/>
</dbReference>
<comment type="subcellular location">
    <subcellularLocation>
        <location evidence="1">Secreted</location>
        <location evidence="1">Extracellular space</location>
        <location evidence="1">Extracellular matrix</location>
    </subcellularLocation>
</comment>
<dbReference type="GO" id="GO:0030198">
    <property type="term" value="P:extracellular matrix organization"/>
    <property type="evidence" value="ECO:0007669"/>
    <property type="project" value="InterPro"/>
</dbReference>
<feature type="binding site" evidence="13">
    <location>
        <position position="204"/>
    </location>
    <ligand>
        <name>Ca(2+)</name>
        <dbReference type="ChEBI" id="CHEBI:29108"/>
        <label>1</label>
    </ligand>
</feature>
<dbReference type="Gene3D" id="2.60.120.830">
    <property type="match status" value="1"/>
</dbReference>
<feature type="binding site" evidence="13 15">
    <location>
        <position position="366"/>
    </location>
    <ligand>
        <name>Zn(2+)</name>
        <dbReference type="ChEBI" id="CHEBI:29105"/>
        <note>catalytic</note>
    </ligand>
</feature>
<dbReference type="InterPro" id="IPR050439">
    <property type="entry name" value="ADAMTS_ADAMTS-like"/>
</dbReference>
<keyword evidence="19" id="KW-1185">Reference proteome</keyword>
<feature type="disulfide bond" evidence="14">
    <location>
        <begin position="527"/>
        <end position="565"/>
    </location>
</feature>
<feature type="region of interest" description="Disordered" evidence="16">
    <location>
        <begin position="1011"/>
        <end position="1032"/>
    </location>
</feature>
<evidence type="ECO:0000256" key="3">
    <source>
        <dbReference type="ARBA" id="ARBA00022530"/>
    </source>
</evidence>
<feature type="binding site" evidence="13">
    <location>
        <position position="423"/>
    </location>
    <ligand>
        <name>Ca(2+)</name>
        <dbReference type="ChEBI" id="CHEBI:29108"/>
        <label>2</label>
    </ligand>
</feature>
<feature type="binding site" evidence="13">
    <location>
        <position position="420"/>
    </location>
    <ligand>
        <name>Ca(2+)</name>
        <dbReference type="ChEBI" id="CHEBI:29108"/>
        <label>1</label>
    </ligand>
</feature>
<dbReference type="OrthoDB" id="412680at2759"/>
<dbReference type="AlphaFoldDB" id="A0A836GB43"/>
<dbReference type="Pfam" id="PF01421">
    <property type="entry name" value="Reprolysin"/>
    <property type="match status" value="1"/>
</dbReference>
<evidence type="ECO:0000256" key="2">
    <source>
        <dbReference type="ARBA" id="ARBA00022525"/>
    </source>
</evidence>
<keyword evidence="4" id="KW-0645">Protease</keyword>
<keyword evidence="13" id="KW-0106">Calcium</keyword>
<keyword evidence="11 14" id="KW-1015">Disulfide bond</keyword>
<dbReference type="PANTHER" id="PTHR13723:SF200">
    <property type="entry name" value="ADAM METALLOPEPTIDASE WITH THROMBOSPONDIN TYPE 1 MOTIF B, ISOFORM B"/>
    <property type="match status" value="1"/>
</dbReference>
<dbReference type="PROSITE" id="PS50215">
    <property type="entry name" value="ADAM_MEPRO"/>
    <property type="match status" value="1"/>
</dbReference>
<evidence type="ECO:0000256" key="14">
    <source>
        <dbReference type="PIRSR" id="PIRSR613273-3"/>
    </source>
</evidence>
<evidence type="ECO:0000256" key="8">
    <source>
        <dbReference type="ARBA" id="ARBA00022801"/>
    </source>
</evidence>
<feature type="disulfide bond" evidence="14">
    <location>
        <begin position="458"/>
        <end position="476"/>
    </location>
</feature>
<evidence type="ECO:0000256" key="13">
    <source>
        <dbReference type="PIRSR" id="PIRSR613273-2"/>
    </source>
</evidence>
<dbReference type="Proteomes" id="UP000670152">
    <property type="component" value="Unassembled WGS sequence"/>
</dbReference>
<feature type="region of interest" description="Disordered" evidence="16">
    <location>
        <begin position="904"/>
        <end position="940"/>
    </location>
</feature>
<feature type="disulfide bond" evidence="14">
    <location>
        <begin position="538"/>
        <end position="550"/>
    </location>
</feature>
<feature type="disulfide bond" evidence="14">
    <location>
        <begin position="316"/>
        <end position="322"/>
    </location>
</feature>
<evidence type="ECO:0000313" key="19">
    <source>
        <dbReference type="Proteomes" id="UP000670152"/>
    </source>
</evidence>
<reference evidence="18 19" key="1">
    <citation type="submission" date="2020-02" db="EMBL/GenBank/DDBJ databases">
        <title>Relaxed selection underlies rapid genomic changes in the transitions from sociality to social parasitism in ants.</title>
        <authorList>
            <person name="Bi X."/>
        </authorList>
    </citation>
    <scope>NUCLEOTIDE SEQUENCE [LARGE SCALE GENOMIC DNA]</scope>
    <source>
        <strain evidence="18">BGI-DK2014b</strain>
        <tissue evidence="18">Whole body</tissue>
    </source>
</reference>
<keyword evidence="8" id="KW-0378">Hydrolase</keyword>
<keyword evidence="9 13" id="KW-0862">Zinc</keyword>
<dbReference type="GO" id="GO:0046872">
    <property type="term" value="F:metal ion binding"/>
    <property type="evidence" value="ECO:0007669"/>
    <property type="project" value="UniProtKB-KW"/>
</dbReference>
<feature type="non-terminal residue" evidence="18">
    <location>
        <position position="1"/>
    </location>
</feature>
<accession>A0A836GB43</accession>
<dbReference type="Pfam" id="PF05986">
    <property type="entry name" value="ADAMTS_spacer1"/>
    <property type="match status" value="1"/>
</dbReference>
<dbReference type="InterPro" id="IPR002870">
    <property type="entry name" value="Peptidase_M12B_N"/>
</dbReference>
<feature type="non-terminal residue" evidence="18">
    <location>
        <position position="1120"/>
    </location>
</feature>
<dbReference type="InterPro" id="IPR024079">
    <property type="entry name" value="MetalloPept_cat_dom_sf"/>
</dbReference>
<feature type="binding site" evidence="13">
    <location>
        <position position="305"/>
    </location>
    <ligand>
        <name>Ca(2+)</name>
        <dbReference type="ChEBI" id="CHEBI:29108"/>
        <label>1</label>
    </ligand>
</feature>
<evidence type="ECO:0000256" key="5">
    <source>
        <dbReference type="ARBA" id="ARBA00022723"/>
    </source>
</evidence>